<evidence type="ECO:0000313" key="3">
    <source>
        <dbReference type="Proteomes" id="UP000704762"/>
    </source>
</evidence>
<dbReference type="Pfam" id="PF22422">
    <property type="entry name" value="MGH1-like_GH"/>
    <property type="match status" value="1"/>
</dbReference>
<dbReference type="InterPro" id="IPR008928">
    <property type="entry name" value="6-hairpin_glycosidase_sf"/>
</dbReference>
<evidence type="ECO:0000259" key="1">
    <source>
        <dbReference type="Pfam" id="PF22422"/>
    </source>
</evidence>
<keyword evidence="3" id="KW-1185">Reference proteome</keyword>
<name>A0ABS2RNT0_9ACTN</name>
<dbReference type="InterPro" id="IPR054491">
    <property type="entry name" value="MGH1-like_GH"/>
</dbReference>
<evidence type="ECO:0000313" key="2">
    <source>
        <dbReference type="EMBL" id="MBM7800666.1"/>
    </source>
</evidence>
<accession>A0ABS2RNT0</accession>
<dbReference type="InterPro" id="IPR012341">
    <property type="entry name" value="6hp_glycosidase-like_sf"/>
</dbReference>
<dbReference type="SUPFAM" id="SSF48208">
    <property type="entry name" value="Six-hairpin glycosidases"/>
    <property type="match status" value="1"/>
</dbReference>
<sequence>MNPSAVGFPADDYTPYGYLNLPTHTRRLSPRGVLRSNGVGFEWHYPALAATYGGRRKKYRAGLRCAGVDLGRTIAPHHSSNVVVFEYPSGRSTWFTLGDDLLCGRLETTDQVVHLVAEYERVVSADGEWGESGLVGRLVEDRLVLQSFEDGDAFALMAVGAELEVSFDDHGRTRLTLIGDSQDQLTLRADLRVRPNGAGPVSVLMARGATADDALTKLALAPEPDHILQERLAADHAFWADAPVLTGDWPEHWRRGVVYDLETLRMMIKEPIGIYRHRWDAMQIQSPRIVLAEAAMDALALAWAQPEVAAEILLGVFADAPLPNVPCSREDGSYNMVSADGTVCGTGPQWGFPFLVAERIADRLPAPDHWLRDLYPHLSTFLGWWLDYRRDADGWLVHACSWESGQDLSPRFGDQPLGGGHPTWALRPVDLHAAVAHAATLMSTWAELVAPEEASRWRSVAAEMTERTRQLWRPADDGAGRFADVDGSSGRPTAVDDVMLLSPLALAVASTDQARALETALEKVDPVDLVWPMFVWTPVLAAEQIGRPDIAGGLSADVIDRAYRHWDARTYDGTTTLPGVACEYWPLSGRCGGEGYGWGAFTVELLISTVVGVALGTDGITVRPNLPEAFRVSGRRYALAITIRGHRREIVLQPGPDRTVRVSGLGEPARLTWGEALERSWTELG</sequence>
<comment type="caution">
    <text evidence="2">The sequence shown here is derived from an EMBL/GenBank/DDBJ whole genome shotgun (WGS) entry which is preliminary data.</text>
</comment>
<proteinExistence type="predicted"/>
<reference evidence="2 3" key="1">
    <citation type="submission" date="2021-01" db="EMBL/GenBank/DDBJ databases">
        <title>Sequencing the genomes of 1000 actinobacteria strains.</title>
        <authorList>
            <person name="Klenk H.-P."/>
        </authorList>
    </citation>
    <scope>NUCLEOTIDE SEQUENCE [LARGE SCALE GENOMIC DNA]</scope>
    <source>
        <strain evidence="2 3">DSM 18662</strain>
    </source>
</reference>
<dbReference type="Gene3D" id="1.50.10.10">
    <property type="match status" value="1"/>
</dbReference>
<organism evidence="2 3">
    <name type="scientific">Microlunatus panaciterrae</name>
    <dbReference type="NCBI Taxonomy" id="400768"/>
    <lineage>
        <taxon>Bacteria</taxon>
        <taxon>Bacillati</taxon>
        <taxon>Actinomycetota</taxon>
        <taxon>Actinomycetes</taxon>
        <taxon>Propionibacteriales</taxon>
        <taxon>Propionibacteriaceae</taxon>
        <taxon>Microlunatus</taxon>
    </lineage>
</organism>
<dbReference type="RefSeq" id="WP_204920018.1">
    <property type="nucleotide sequence ID" value="NZ_BAAAQP010000003.1"/>
</dbReference>
<gene>
    <name evidence="2" type="ORF">JOE57_003587</name>
</gene>
<dbReference type="Proteomes" id="UP000704762">
    <property type="component" value="Unassembled WGS sequence"/>
</dbReference>
<protein>
    <recommendedName>
        <fullName evidence="1">Mannosylglycerate hydrolase MGH1-like glycoside hydrolase domain-containing protein</fullName>
    </recommendedName>
</protein>
<feature type="domain" description="Mannosylglycerate hydrolase MGH1-like glycoside hydrolase" evidence="1">
    <location>
        <begin position="293"/>
        <end position="521"/>
    </location>
</feature>
<dbReference type="EMBL" id="JAFBCF010000001">
    <property type="protein sequence ID" value="MBM7800666.1"/>
    <property type="molecule type" value="Genomic_DNA"/>
</dbReference>